<accession>A0A2J7PM57</accession>
<reference evidence="1 2" key="1">
    <citation type="submission" date="2017-12" db="EMBL/GenBank/DDBJ databases">
        <title>Hemimetabolous genomes reveal molecular basis of termite eusociality.</title>
        <authorList>
            <person name="Harrison M.C."/>
            <person name="Jongepier E."/>
            <person name="Robertson H.M."/>
            <person name="Arning N."/>
            <person name="Bitard-Feildel T."/>
            <person name="Chao H."/>
            <person name="Childers C.P."/>
            <person name="Dinh H."/>
            <person name="Doddapaneni H."/>
            <person name="Dugan S."/>
            <person name="Gowin J."/>
            <person name="Greiner C."/>
            <person name="Han Y."/>
            <person name="Hu H."/>
            <person name="Hughes D.S.T."/>
            <person name="Huylmans A.-K."/>
            <person name="Kemena C."/>
            <person name="Kremer L.P.M."/>
            <person name="Lee S.L."/>
            <person name="Lopez-Ezquerra A."/>
            <person name="Mallet L."/>
            <person name="Monroy-Kuhn J.M."/>
            <person name="Moser A."/>
            <person name="Murali S.C."/>
            <person name="Muzny D.M."/>
            <person name="Otani S."/>
            <person name="Piulachs M.-D."/>
            <person name="Poelchau M."/>
            <person name="Qu J."/>
            <person name="Schaub F."/>
            <person name="Wada-Katsumata A."/>
            <person name="Worley K.C."/>
            <person name="Xie Q."/>
            <person name="Ylla G."/>
            <person name="Poulsen M."/>
            <person name="Gibbs R.A."/>
            <person name="Schal C."/>
            <person name="Richards S."/>
            <person name="Belles X."/>
            <person name="Korb J."/>
            <person name="Bornberg-Bauer E."/>
        </authorList>
    </citation>
    <scope>NUCLEOTIDE SEQUENCE [LARGE SCALE GENOMIC DNA]</scope>
    <source>
        <tissue evidence="1">Whole body</tissue>
    </source>
</reference>
<dbReference type="AlphaFoldDB" id="A0A2J7PM57"/>
<keyword evidence="2" id="KW-1185">Reference proteome</keyword>
<evidence type="ECO:0000313" key="1">
    <source>
        <dbReference type="EMBL" id="PNF17407.1"/>
    </source>
</evidence>
<comment type="caution">
    <text evidence="1">The sequence shown here is derived from an EMBL/GenBank/DDBJ whole genome shotgun (WGS) entry which is preliminary data.</text>
</comment>
<sequence length="58" mass="6428">MSQIMLLDSFNFGQCLFHGVIVDNFGHQLAHFGQAIIFINTGTGGWIITLPKIYGNCQ</sequence>
<dbReference type="Proteomes" id="UP000235965">
    <property type="component" value="Unassembled WGS sequence"/>
</dbReference>
<dbReference type="InParanoid" id="A0A2J7PM57"/>
<evidence type="ECO:0000313" key="2">
    <source>
        <dbReference type="Proteomes" id="UP000235965"/>
    </source>
</evidence>
<dbReference type="EMBL" id="NEVH01024421">
    <property type="protein sequence ID" value="PNF17407.1"/>
    <property type="molecule type" value="Genomic_DNA"/>
</dbReference>
<gene>
    <name evidence="1" type="ORF">B7P43_G02998</name>
</gene>
<name>A0A2J7PM57_9NEOP</name>
<proteinExistence type="predicted"/>
<organism evidence="1 2">
    <name type="scientific">Cryptotermes secundus</name>
    <dbReference type="NCBI Taxonomy" id="105785"/>
    <lineage>
        <taxon>Eukaryota</taxon>
        <taxon>Metazoa</taxon>
        <taxon>Ecdysozoa</taxon>
        <taxon>Arthropoda</taxon>
        <taxon>Hexapoda</taxon>
        <taxon>Insecta</taxon>
        <taxon>Pterygota</taxon>
        <taxon>Neoptera</taxon>
        <taxon>Polyneoptera</taxon>
        <taxon>Dictyoptera</taxon>
        <taxon>Blattodea</taxon>
        <taxon>Blattoidea</taxon>
        <taxon>Termitoidae</taxon>
        <taxon>Kalotermitidae</taxon>
        <taxon>Cryptotermitinae</taxon>
        <taxon>Cryptotermes</taxon>
    </lineage>
</organism>
<protein>
    <submittedName>
        <fullName evidence="1">Uncharacterized protein</fullName>
    </submittedName>
</protein>